<dbReference type="Pfam" id="PF03592">
    <property type="entry name" value="Terminase_2"/>
    <property type="match status" value="1"/>
</dbReference>
<protein>
    <submittedName>
        <fullName evidence="3">Terminase small subunit</fullName>
    </submittedName>
</protein>
<name>A0A1R4EHA2_9GAMM</name>
<accession>A0A1R4EHA2</accession>
<dbReference type="EMBL" id="FUGD01000107">
    <property type="protein sequence ID" value="SJM37823.1"/>
    <property type="molecule type" value="Genomic_DNA"/>
</dbReference>
<dbReference type="PANTHER" id="PTHR41328:SF3">
    <property type="entry name" value="PBSX PHAGE TERMINASE SMALL SUBUNIT"/>
    <property type="match status" value="1"/>
</dbReference>
<proteinExistence type="predicted"/>
<dbReference type="GO" id="GO:0051276">
    <property type="term" value="P:chromosome organization"/>
    <property type="evidence" value="ECO:0007669"/>
    <property type="project" value="InterPro"/>
</dbReference>
<keyword evidence="2" id="KW-0231">Viral genome packaging</keyword>
<evidence type="ECO:0000256" key="2">
    <source>
        <dbReference type="ARBA" id="ARBA00023219"/>
    </source>
</evidence>
<dbReference type="InterPro" id="IPR052404">
    <property type="entry name" value="SPP1-like_terminase"/>
</dbReference>
<organism evidence="3 4">
    <name type="scientific">Psychrobacter pasteurii</name>
    <dbReference type="NCBI Taxonomy" id="1945520"/>
    <lineage>
        <taxon>Bacteria</taxon>
        <taxon>Pseudomonadati</taxon>
        <taxon>Pseudomonadota</taxon>
        <taxon>Gammaproteobacteria</taxon>
        <taxon>Moraxellales</taxon>
        <taxon>Moraxellaceae</taxon>
        <taxon>Psychrobacter</taxon>
    </lineage>
</organism>
<dbReference type="Proteomes" id="UP000188169">
    <property type="component" value="Unassembled WGS sequence"/>
</dbReference>
<dbReference type="OrthoDB" id="8227562at2"/>
<evidence type="ECO:0000256" key="1">
    <source>
        <dbReference type="ARBA" id="ARBA00022612"/>
    </source>
</evidence>
<dbReference type="STRING" id="1945520.A1019T_01808"/>
<reference evidence="4" key="1">
    <citation type="submission" date="2017-02" db="EMBL/GenBank/DDBJ databases">
        <authorList>
            <person name="Mornico D."/>
        </authorList>
    </citation>
    <scope>NUCLEOTIDE SEQUENCE [LARGE SCALE GENOMIC DNA]</scope>
</reference>
<sequence length="240" mass="27339">MSKSKKLNSKLMQLFVLEYIKDFNAAQAAIRAGYKSDTARQKAYGLLKDERIKQAIASSIAERKERLRIDADNVLYKWWQIATADYNELTQLRRVNCRYCWGNEHEYQWTPKEYEKACHESEINMAADPTNIGGLNFDANRPPHPDCPECNGNGVEQVYIADTTKLSPEASLIYQGVKQTKFGLEVTTVDRMKALDNVARHLGMFKDKVEHTGADGGPIVTANLTPDQVIERMKELDDEY</sequence>
<dbReference type="AlphaFoldDB" id="A0A1R4EHA2"/>
<dbReference type="PANTHER" id="PTHR41328">
    <property type="entry name" value="TERMINASE SMALL SUBUNIT-RELATED"/>
    <property type="match status" value="1"/>
</dbReference>
<evidence type="ECO:0000313" key="3">
    <source>
        <dbReference type="EMBL" id="SJM37823.1"/>
    </source>
</evidence>
<keyword evidence="4" id="KW-1185">Reference proteome</keyword>
<dbReference type="InterPro" id="IPR005335">
    <property type="entry name" value="Terminase_ssu"/>
</dbReference>
<gene>
    <name evidence="3" type="ORF">A1019T_01808</name>
</gene>
<dbReference type="InterPro" id="IPR038713">
    <property type="entry name" value="Terminase_Gp1_N_sf"/>
</dbReference>
<keyword evidence="1" id="KW-1188">Viral release from host cell</keyword>
<evidence type="ECO:0000313" key="4">
    <source>
        <dbReference type="Proteomes" id="UP000188169"/>
    </source>
</evidence>
<dbReference type="RefSeq" id="WP_077449207.1">
    <property type="nucleotide sequence ID" value="NZ_FUGD01000107.1"/>
</dbReference>
<dbReference type="Gene3D" id="1.10.10.1400">
    <property type="entry name" value="Terminase, small subunit, N-terminal DNA-binding domain, HTH motif"/>
    <property type="match status" value="1"/>
</dbReference>